<name>A0ABQ0VBM9_ENTMU</name>
<dbReference type="RefSeq" id="WP_169823214.1">
    <property type="nucleotide sequence ID" value="NZ_BJWA01000005.1"/>
</dbReference>
<reference evidence="1 2" key="1">
    <citation type="submission" date="2019-07" db="EMBL/GenBank/DDBJ databases">
        <title>Whole genome shotgun sequence of Enterococcus mundtii NBRC 100490.</title>
        <authorList>
            <person name="Hosoyama A."/>
            <person name="Uohara A."/>
            <person name="Ohji S."/>
            <person name="Ichikawa N."/>
        </authorList>
    </citation>
    <scope>NUCLEOTIDE SEQUENCE [LARGE SCALE GENOMIC DNA]</scope>
    <source>
        <strain evidence="1 2">NBRC 100490</strain>
    </source>
</reference>
<dbReference type="EMBL" id="BJWA01000005">
    <property type="protein sequence ID" value="GEL79901.1"/>
    <property type="molecule type" value="Genomic_DNA"/>
</dbReference>
<proteinExistence type="predicted"/>
<organism evidence="1 2">
    <name type="scientific">Enterococcus mundtii</name>
    <dbReference type="NCBI Taxonomy" id="53346"/>
    <lineage>
        <taxon>Bacteria</taxon>
        <taxon>Bacillati</taxon>
        <taxon>Bacillota</taxon>
        <taxon>Bacilli</taxon>
        <taxon>Lactobacillales</taxon>
        <taxon>Enterococcaceae</taxon>
        <taxon>Enterococcus</taxon>
    </lineage>
</organism>
<evidence type="ECO:0000313" key="2">
    <source>
        <dbReference type="Proteomes" id="UP000321175"/>
    </source>
</evidence>
<keyword evidence="2" id="KW-1185">Reference proteome</keyword>
<dbReference type="Proteomes" id="UP000321175">
    <property type="component" value="Unassembled WGS sequence"/>
</dbReference>
<comment type="caution">
    <text evidence="1">The sequence shown here is derived from an EMBL/GenBank/DDBJ whole genome shotgun (WGS) entry which is preliminary data.</text>
</comment>
<sequence>MDEKGQVWKIVNKYNKSISYLSENATAKELNTVMMYSANEEYRRQRKLVGLAK</sequence>
<dbReference type="GeneID" id="61001265"/>
<gene>
    <name evidence="1" type="ORF">EMU01_10450</name>
</gene>
<protein>
    <submittedName>
        <fullName evidence="1">Uncharacterized protein</fullName>
    </submittedName>
</protein>
<accession>A0ABQ0VBM9</accession>
<evidence type="ECO:0000313" key="1">
    <source>
        <dbReference type="EMBL" id="GEL79901.1"/>
    </source>
</evidence>